<dbReference type="Proteomes" id="UP001295444">
    <property type="component" value="Chromosome 05"/>
</dbReference>
<dbReference type="GO" id="GO:0046982">
    <property type="term" value="F:protein heterodimerization activity"/>
    <property type="evidence" value="ECO:0007669"/>
    <property type="project" value="InterPro"/>
</dbReference>
<comment type="subcellular location">
    <subcellularLocation>
        <location evidence="1">Nucleus</location>
    </subcellularLocation>
</comment>
<dbReference type="PANTHER" id="PTHR39313">
    <property type="entry name" value="IM:7138239"/>
    <property type="match status" value="1"/>
</dbReference>
<evidence type="ECO:0000256" key="6">
    <source>
        <dbReference type="ARBA" id="ARBA00068389"/>
    </source>
</evidence>
<dbReference type="GO" id="GO:0005634">
    <property type="term" value="C:nucleus"/>
    <property type="evidence" value="ECO:0007669"/>
    <property type="project" value="UniProtKB-SubCell"/>
</dbReference>
<sequence>MAAAVAAVPVLESPPPEADGSQAEVDNGNTAAAPPPAQPQKQARLPLSRVKTLMKADPDVSLASQESVFIISKATELFIETIAKDAFIYAQRGKRKTLQRKDLDNAIDAIDEFAFLEDDGAVNKQSEKRNLFAERGCCKRQSNFIYIGQDISGGPVSVDVGLCRSHCGGPQRVNSYNHGVPKHSSMLDFIRSKKVRDKIPDASNPPGSEPSCPKASSCQPTKVGIERVLLYEGIQEVEVIEDCQCNLVPEECIRMPYLKTFFPETPLETTVDVGKCSDPQDSTGLICSPTKFDSVIVESPNGAEVVKTVENCEMKEKCYRVSYLEYHYEIIYNPKGVKEERLKEIDVGRCLGNCSSGNHCLLRDSRNKDQCIVWAEASRNGCVPEEYDTHTFRSRNGHIRSVFAIKTCKCET</sequence>
<dbReference type="InterPro" id="IPR003958">
    <property type="entry name" value="CBFA_NFYB_domain"/>
</dbReference>
<gene>
    <name evidence="10" type="ORF">PECUL_23A059375</name>
</gene>
<feature type="domain" description="Transcription factor CBF/NF-Y/archaeal histone" evidence="9">
    <location>
        <begin position="43"/>
        <end position="107"/>
    </location>
</feature>
<evidence type="ECO:0000256" key="8">
    <source>
        <dbReference type="SAM" id="MobiDB-lite"/>
    </source>
</evidence>
<evidence type="ECO:0000256" key="5">
    <source>
        <dbReference type="ARBA" id="ARBA00064303"/>
    </source>
</evidence>
<evidence type="ECO:0000256" key="3">
    <source>
        <dbReference type="ARBA" id="ARBA00023242"/>
    </source>
</evidence>
<dbReference type="GO" id="GO:0003677">
    <property type="term" value="F:DNA binding"/>
    <property type="evidence" value="ECO:0007669"/>
    <property type="project" value="UniProtKB-KW"/>
</dbReference>
<comment type="function">
    <text evidence="4">Accessory component of the DNA polymerase epsilon complex. Participates in DNA repair and in chromosomal DNA replication.</text>
</comment>
<reference evidence="10" key="1">
    <citation type="submission" date="2022-03" db="EMBL/GenBank/DDBJ databases">
        <authorList>
            <person name="Alioto T."/>
            <person name="Alioto T."/>
            <person name="Gomez Garrido J."/>
        </authorList>
    </citation>
    <scope>NUCLEOTIDE SEQUENCE</scope>
</reference>
<dbReference type="FunFam" id="1.10.20.10:FF:000051">
    <property type="entry name" value="DNA polymerase epsilon 4, accessory subunit"/>
    <property type="match status" value="1"/>
</dbReference>
<dbReference type="SUPFAM" id="SSF47113">
    <property type="entry name" value="Histone-fold"/>
    <property type="match status" value="1"/>
</dbReference>
<dbReference type="EMBL" id="OW240916">
    <property type="protein sequence ID" value="CAH2292820.1"/>
    <property type="molecule type" value="Genomic_DNA"/>
</dbReference>
<dbReference type="Pfam" id="PF00808">
    <property type="entry name" value="CBFD_NFYB_HMF"/>
    <property type="match status" value="1"/>
</dbReference>
<evidence type="ECO:0000313" key="11">
    <source>
        <dbReference type="Proteomes" id="UP001295444"/>
    </source>
</evidence>
<evidence type="ECO:0000256" key="7">
    <source>
        <dbReference type="ARBA" id="ARBA00081494"/>
    </source>
</evidence>
<dbReference type="PANTHER" id="PTHR39313:SF1">
    <property type="entry name" value="IM:7138239"/>
    <property type="match status" value="1"/>
</dbReference>
<name>A0AAD1W8J6_PELCU</name>
<dbReference type="CDD" id="cd22929">
    <property type="entry name" value="HFD_POLE4-like"/>
    <property type="match status" value="1"/>
</dbReference>
<keyword evidence="2" id="KW-0238">DNA-binding</keyword>
<evidence type="ECO:0000256" key="2">
    <source>
        <dbReference type="ARBA" id="ARBA00023125"/>
    </source>
</evidence>
<proteinExistence type="predicted"/>
<keyword evidence="11" id="KW-1185">Reference proteome</keyword>
<feature type="region of interest" description="Disordered" evidence="8">
    <location>
        <begin position="1"/>
        <end position="43"/>
    </location>
</feature>
<keyword evidence="3" id="KW-0539">Nucleus</keyword>
<dbReference type="InterPro" id="IPR009072">
    <property type="entry name" value="Histone-fold"/>
</dbReference>
<evidence type="ECO:0000259" key="9">
    <source>
        <dbReference type="Pfam" id="PF00808"/>
    </source>
</evidence>
<protein>
    <recommendedName>
        <fullName evidence="6">DNA polymerase epsilon subunit 4</fullName>
    </recommendedName>
    <alternativeName>
        <fullName evidence="7">DNA polymerase II subunit 4</fullName>
    </alternativeName>
</protein>
<organism evidence="10 11">
    <name type="scientific">Pelobates cultripes</name>
    <name type="common">Western spadefoot toad</name>
    <dbReference type="NCBI Taxonomy" id="61616"/>
    <lineage>
        <taxon>Eukaryota</taxon>
        <taxon>Metazoa</taxon>
        <taxon>Chordata</taxon>
        <taxon>Craniata</taxon>
        <taxon>Vertebrata</taxon>
        <taxon>Euteleostomi</taxon>
        <taxon>Amphibia</taxon>
        <taxon>Batrachia</taxon>
        <taxon>Anura</taxon>
        <taxon>Pelobatoidea</taxon>
        <taxon>Pelobatidae</taxon>
        <taxon>Pelobates</taxon>
    </lineage>
</organism>
<evidence type="ECO:0000256" key="1">
    <source>
        <dbReference type="ARBA" id="ARBA00004123"/>
    </source>
</evidence>
<dbReference type="Gene3D" id="1.10.20.10">
    <property type="entry name" value="Histone, subunit A"/>
    <property type="match status" value="1"/>
</dbReference>
<evidence type="ECO:0000313" key="10">
    <source>
        <dbReference type="EMBL" id="CAH2292820.1"/>
    </source>
</evidence>
<accession>A0AAD1W8J6</accession>
<dbReference type="AlphaFoldDB" id="A0AAD1W8J6"/>
<feature type="region of interest" description="Disordered" evidence="8">
    <location>
        <begin position="197"/>
        <end position="217"/>
    </location>
</feature>
<comment type="subunit">
    <text evidence="5">Component of the DNA polymerase epsilon complex consisting of four subunits: the catalytic subunit POLE and the accessory subunits POLE2, POLE3 and POLE4. Interaction with POLE3 is a prerequisite for further binding with POLE and POLE2.</text>
</comment>
<evidence type="ECO:0000256" key="4">
    <source>
        <dbReference type="ARBA" id="ARBA00054225"/>
    </source>
</evidence>